<dbReference type="Pfam" id="PF01636">
    <property type="entry name" value="APH"/>
    <property type="match status" value="1"/>
</dbReference>
<sequence length="416" mass="47619">MEMKTIVKKSILKDDKQNEDACDGANDDLERGKNVEAGESVNGGKSDAQRTDTLNPGSSIRPNVSEDDVRKLAERLYGITVLEMCELDSYDDRNYMIQADSYVKNPILKSINTSGYVMKIANSLDSRDESFFQAQTEIMLHLSKREIKCPLPVQNIYGKYYSLEKLGESDHVVRLLEYIPGKVFHGVPHPDHIFYQAGQFIARIDSALKSVDKEMIINRQSIWMLENFPKLKDFLYVVKDEHHKDIIEQVLNAFQRRIVPNLYELEQGIIYGDFNEHNIIVNKKASNSKEYEITGIIDFGDVCYSRYVFELAIAMTYMILESNDLDTGGLVMAGYSMIRLIPQHEKDLLRVAISARMCQSLVLGLYTATVDTNNQYILSTQTRGWNILEALWNETDKNLLERWGTVAEEYLTKSSK</sequence>
<comment type="catalytic activity">
    <reaction evidence="6">
        <text>(5R)-5-hydroxy-L-lysine + GTP = (5R)-5-phosphooxy-L-lysine + GDP + H(+)</text>
        <dbReference type="Rhea" id="RHEA:19049"/>
        <dbReference type="ChEBI" id="CHEBI:15378"/>
        <dbReference type="ChEBI" id="CHEBI:37565"/>
        <dbReference type="ChEBI" id="CHEBI:57882"/>
        <dbReference type="ChEBI" id="CHEBI:58189"/>
        <dbReference type="ChEBI" id="CHEBI:58357"/>
        <dbReference type="EC" id="2.7.1.81"/>
    </reaction>
</comment>
<dbReference type="PANTHER" id="PTHR21064">
    <property type="entry name" value="AMINOGLYCOSIDE PHOSPHOTRANSFERASE DOMAIN-CONTAINING PROTEIN-RELATED"/>
    <property type="match status" value="1"/>
</dbReference>
<protein>
    <recommendedName>
        <fullName evidence="9">Hydroxylysine kinase</fullName>
        <ecNumber evidence="8">2.7.1.81</ecNumber>
    </recommendedName>
</protein>
<feature type="domain" description="Aminoglycoside phosphotransferase" evidence="11">
    <location>
        <begin position="115"/>
        <end position="317"/>
    </location>
</feature>
<evidence type="ECO:0000256" key="3">
    <source>
        <dbReference type="ARBA" id="ARBA00022490"/>
    </source>
</evidence>
<dbReference type="Proteomes" id="UP000075880">
    <property type="component" value="Unassembled WGS sequence"/>
</dbReference>
<dbReference type="Gene3D" id="3.30.200.20">
    <property type="entry name" value="Phosphorylase Kinase, domain 1"/>
    <property type="match status" value="1"/>
</dbReference>
<name>A0A182J1S5_ANOAO</name>
<dbReference type="PANTHER" id="PTHR21064:SF1">
    <property type="entry name" value="HYDROXYLYSINE KINASE"/>
    <property type="match status" value="1"/>
</dbReference>
<organism evidence="12">
    <name type="scientific">Anopheles atroparvus</name>
    <name type="common">European mosquito</name>
    <dbReference type="NCBI Taxonomy" id="41427"/>
    <lineage>
        <taxon>Eukaryota</taxon>
        <taxon>Metazoa</taxon>
        <taxon>Ecdysozoa</taxon>
        <taxon>Arthropoda</taxon>
        <taxon>Hexapoda</taxon>
        <taxon>Insecta</taxon>
        <taxon>Pterygota</taxon>
        <taxon>Neoptera</taxon>
        <taxon>Endopterygota</taxon>
        <taxon>Diptera</taxon>
        <taxon>Nematocera</taxon>
        <taxon>Culicoidea</taxon>
        <taxon>Culicidae</taxon>
        <taxon>Anophelinae</taxon>
        <taxon>Anopheles</taxon>
    </lineage>
</organism>
<evidence type="ECO:0000256" key="10">
    <source>
        <dbReference type="SAM" id="MobiDB-lite"/>
    </source>
</evidence>
<reference evidence="13" key="1">
    <citation type="submission" date="2021-09" db="EMBL/GenBank/DDBJ databases">
        <authorList>
            <consortium name="Infravec"/>
            <person name="Campbell I L."/>
            <person name="Maslen G."/>
            <person name="Yates A."/>
        </authorList>
    </citation>
    <scope>NUCLEOTIDE SEQUENCE [LARGE SCALE GENOMIC DNA]</scope>
    <source>
        <strain evidence="13">Infravec2 EBRE</strain>
    </source>
</reference>
<comment type="function">
    <text evidence="7">Catalyzes the GTP-dependent phosphorylation of 5-hydroxy-L-lysine.</text>
</comment>
<evidence type="ECO:0000256" key="6">
    <source>
        <dbReference type="ARBA" id="ARBA00036820"/>
    </source>
</evidence>
<reference evidence="12" key="2">
    <citation type="submission" date="2022-08" db="UniProtKB">
        <authorList>
            <consortium name="EnsemblMetazoa"/>
        </authorList>
    </citation>
    <scope>IDENTIFICATION</scope>
    <source>
        <strain evidence="12">EBRO</strain>
    </source>
</reference>
<feature type="region of interest" description="Disordered" evidence="10">
    <location>
        <begin position="15"/>
        <end position="65"/>
    </location>
</feature>
<dbReference type="EnsemblMetazoa" id="ENSAATROPT000344">
    <property type="protein sequence ID" value="ENSAATROPP000326"/>
    <property type="gene ID" value="ENSAATROPG000282"/>
</dbReference>
<dbReference type="VEuPathDB" id="VectorBase:AATE009716"/>
<dbReference type="FunFam" id="3.90.1200.10:FF:000007">
    <property type="entry name" value="hydroxylysine kinase isoform X1"/>
    <property type="match status" value="1"/>
</dbReference>
<evidence type="ECO:0000256" key="2">
    <source>
        <dbReference type="ARBA" id="ARBA00006219"/>
    </source>
</evidence>
<dbReference type="GO" id="GO:0005737">
    <property type="term" value="C:cytoplasm"/>
    <property type="evidence" value="ECO:0007669"/>
    <property type="project" value="UniProtKB-SubCell"/>
</dbReference>
<dbReference type="SUPFAM" id="SSF56112">
    <property type="entry name" value="Protein kinase-like (PK-like)"/>
    <property type="match status" value="1"/>
</dbReference>
<evidence type="ECO:0000259" key="11">
    <source>
        <dbReference type="Pfam" id="PF01636"/>
    </source>
</evidence>
<dbReference type="InterPro" id="IPR011009">
    <property type="entry name" value="Kinase-like_dom_sf"/>
</dbReference>
<keyword evidence="3" id="KW-0963">Cytoplasm</keyword>
<evidence type="ECO:0000256" key="8">
    <source>
        <dbReference type="ARBA" id="ARBA00038873"/>
    </source>
</evidence>
<keyword evidence="4" id="KW-0808">Transferase</keyword>
<dbReference type="STRING" id="41427.A0A182J1S5"/>
<feature type="compositionally biased region" description="Polar residues" evidence="10">
    <location>
        <begin position="51"/>
        <end position="62"/>
    </location>
</feature>
<keyword evidence="5" id="KW-0418">Kinase</keyword>
<keyword evidence="13" id="KW-1185">Reference proteome</keyword>
<dbReference type="InterPro" id="IPR002575">
    <property type="entry name" value="Aminoglycoside_PTrfase"/>
</dbReference>
<comment type="subcellular location">
    <subcellularLocation>
        <location evidence="1">Cytoplasm</location>
    </subcellularLocation>
</comment>
<evidence type="ECO:0000256" key="7">
    <source>
        <dbReference type="ARBA" id="ARBA00037368"/>
    </source>
</evidence>
<dbReference type="InterPro" id="IPR050249">
    <property type="entry name" value="Pseudomonas-type_ThrB"/>
</dbReference>
<dbReference type="OrthoDB" id="9973935at2759"/>
<dbReference type="Gene3D" id="3.90.1200.10">
    <property type="match status" value="1"/>
</dbReference>
<evidence type="ECO:0000256" key="4">
    <source>
        <dbReference type="ARBA" id="ARBA00022679"/>
    </source>
</evidence>
<evidence type="ECO:0000313" key="12">
    <source>
        <dbReference type="EnsemblMetazoa" id="AATE009716-PA.1"/>
    </source>
</evidence>
<evidence type="ECO:0000256" key="9">
    <source>
        <dbReference type="ARBA" id="ARBA00040505"/>
    </source>
</evidence>
<evidence type="ECO:0000256" key="5">
    <source>
        <dbReference type="ARBA" id="ARBA00022777"/>
    </source>
</evidence>
<evidence type="ECO:0000256" key="1">
    <source>
        <dbReference type="ARBA" id="ARBA00004496"/>
    </source>
</evidence>
<comment type="similarity">
    <text evidence="2">Belongs to the aminoglycoside phosphotransferase family.</text>
</comment>
<evidence type="ECO:0000313" key="13">
    <source>
        <dbReference type="Proteomes" id="UP000075880"/>
    </source>
</evidence>
<dbReference type="EnsemblMetazoa" id="AATE009716-RA">
    <property type="protein sequence ID" value="AATE009716-PA.1"/>
    <property type="gene ID" value="AATE009716"/>
</dbReference>
<dbReference type="GO" id="GO:0047992">
    <property type="term" value="F:hydroxylysine kinase activity"/>
    <property type="evidence" value="ECO:0007669"/>
    <property type="project" value="UniProtKB-EC"/>
</dbReference>
<dbReference type="FunFam" id="3.30.200.20:FF:000549">
    <property type="entry name" value="hydroxylysine kinase"/>
    <property type="match status" value="1"/>
</dbReference>
<dbReference type="AlphaFoldDB" id="A0A182J1S5"/>
<accession>A0A182J1S5</accession>
<dbReference type="EC" id="2.7.1.81" evidence="8"/>
<proteinExistence type="inferred from homology"/>